<feature type="transmembrane region" description="Helical" evidence="1">
    <location>
        <begin position="330"/>
        <end position="350"/>
    </location>
</feature>
<evidence type="ECO:0000313" key="3">
    <source>
        <dbReference type="Proteomes" id="UP000001880"/>
    </source>
</evidence>
<keyword evidence="1" id="KW-0472">Membrane</keyword>
<reference evidence="2 3" key="1">
    <citation type="journal article" date="2010" name="Stand. Genomic Sci.">
        <title>Complete genome sequence of Haliangium ochraceum type strain (SMP-2).</title>
        <authorList>
            <consortium name="US DOE Joint Genome Institute (JGI-PGF)"/>
            <person name="Ivanova N."/>
            <person name="Daum C."/>
            <person name="Lang E."/>
            <person name="Abt B."/>
            <person name="Kopitz M."/>
            <person name="Saunders E."/>
            <person name="Lapidus A."/>
            <person name="Lucas S."/>
            <person name="Glavina Del Rio T."/>
            <person name="Nolan M."/>
            <person name="Tice H."/>
            <person name="Copeland A."/>
            <person name="Cheng J.F."/>
            <person name="Chen F."/>
            <person name="Bruce D."/>
            <person name="Goodwin L."/>
            <person name="Pitluck S."/>
            <person name="Mavromatis K."/>
            <person name="Pati A."/>
            <person name="Mikhailova N."/>
            <person name="Chen A."/>
            <person name="Palaniappan K."/>
            <person name="Land M."/>
            <person name="Hauser L."/>
            <person name="Chang Y.J."/>
            <person name="Jeffries C.D."/>
            <person name="Detter J.C."/>
            <person name="Brettin T."/>
            <person name="Rohde M."/>
            <person name="Goker M."/>
            <person name="Bristow J."/>
            <person name="Markowitz V."/>
            <person name="Eisen J.A."/>
            <person name="Hugenholtz P."/>
            <person name="Kyrpides N.C."/>
            <person name="Klenk H.P."/>
        </authorList>
    </citation>
    <scope>NUCLEOTIDE SEQUENCE [LARGE SCALE GENOMIC DNA]</scope>
    <source>
        <strain evidence="3">DSM 14365 / CIP 107738 / JCM 11303 / AJ 13395 / SMP-2</strain>
    </source>
</reference>
<feature type="transmembrane region" description="Helical" evidence="1">
    <location>
        <begin position="147"/>
        <end position="167"/>
    </location>
</feature>
<dbReference type="OrthoDB" id="246802at2"/>
<sequence>MATPLYRRPAVAVFALCFACYAYFYQAGGWNQNVRFDLVRSWVEQGSARIDSFYRNTGDLACRGPQGRCLRPAPAQGKHAYADKAPGVSMLAVPAHAAVHALRGDGPAGPRYLDTAAYLSTLWAIALPSALSVALLCGLLGALGLGAGARVAFALAYGLATLAFPYATLLYGHQLTAALLLMAFAVLVRARHDQVGLGRGALFGVGALLGAAVLVEYPAALAVLPICVYALAFVRPLPRLGWLLAGGALAAAVLAGYHALVFGGPLTLPYEFSTQPHRSQGFFMGLGMPEPAAVSGILVSSYRGLLFSAPWLLLALPGAVVLARRSGLRAELAVCAVIFALFVWLNASLVDWQGGWALGPRYLVPALPFVAVLAAAMALVPAPAALRALGWLVFAALSGYAAYLMLVGTAVKPEVPVYVAEPFADYLLPRFAAGDLAVNTQSIDAIGASPRGERFAWNLGQLLGLRGRLSLLPLAALVLALGAWLVACVRAQRRSEHDA</sequence>
<evidence type="ECO:0008006" key="4">
    <source>
        <dbReference type="Google" id="ProtNLM"/>
    </source>
</evidence>
<evidence type="ECO:0000256" key="1">
    <source>
        <dbReference type="SAM" id="Phobius"/>
    </source>
</evidence>
<name>D0LU67_HALO1</name>
<feature type="transmembrane region" description="Helical" evidence="1">
    <location>
        <begin position="362"/>
        <end position="382"/>
    </location>
</feature>
<proteinExistence type="predicted"/>
<dbReference type="eggNOG" id="ENOG5031S4C">
    <property type="taxonomic scope" value="Bacteria"/>
</dbReference>
<feature type="transmembrane region" description="Helical" evidence="1">
    <location>
        <begin position="389"/>
        <end position="411"/>
    </location>
</feature>
<feature type="transmembrane region" description="Helical" evidence="1">
    <location>
        <begin position="202"/>
        <end position="234"/>
    </location>
</feature>
<dbReference type="KEGG" id="hoh:Hoch_4942"/>
<organism evidence="2 3">
    <name type="scientific">Haliangium ochraceum (strain DSM 14365 / JCM 11303 / SMP-2)</name>
    <dbReference type="NCBI Taxonomy" id="502025"/>
    <lineage>
        <taxon>Bacteria</taxon>
        <taxon>Pseudomonadati</taxon>
        <taxon>Myxococcota</taxon>
        <taxon>Polyangia</taxon>
        <taxon>Haliangiales</taxon>
        <taxon>Kofleriaceae</taxon>
        <taxon>Haliangium</taxon>
    </lineage>
</organism>
<accession>D0LU67</accession>
<keyword evidence="1" id="KW-0812">Transmembrane</keyword>
<gene>
    <name evidence="2" type="ordered locus">Hoch_4942</name>
</gene>
<dbReference type="RefSeq" id="WP_012830023.1">
    <property type="nucleotide sequence ID" value="NC_013440.1"/>
</dbReference>
<evidence type="ECO:0000313" key="2">
    <source>
        <dbReference type="EMBL" id="ACY17431.1"/>
    </source>
</evidence>
<keyword evidence="1" id="KW-1133">Transmembrane helix</keyword>
<feature type="transmembrane region" description="Helical" evidence="1">
    <location>
        <begin position="116"/>
        <end position="140"/>
    </location>
</feature>
<feature type="transmembrane region" description="Helical" evidence="1">
    <location>
        <begin position="240"/>
        <end position="260"/>
    </location>
</feature>
<dbReference type="Proteomes" id="UP000001880">
    <property type="component" value="Chromosome"/>
</dbReference>
<dbReference type="STRING" id="502025.Hoch_4942"/>
<dbReference type="AlphaFoldDB" id="D0LU67"/>
<feature type="transmembrane region" description="Helical" evidence="1">
    <location>
        <begin position="305"/>
        <end position="323"/>
    </location>
</feature>
<dbReference type="HOGENOM" id="CLU_546164_0_0_7"/>
<feature type="transmembrane region" description="Helical" evidence="1">
    <location>
        <begin position="469"/>
        <end position="489"/>
    </location>
</feature>
<dbReference type="EMBL" id="CP001804">
    <property type="protein sequence ID" value="ACY17431.1"/>
    <property type="molecule type" value="Genomic_DNA"/>
</dbReference>
<keyword evidence="3" id="KW-1185">Reference proteome</keyword>
<protein>
    <recommendedName>
        <fullName evidence="4">Glycosyltransferase RgtA/B/C/D-like domain-containing protein</fullName>
    </recommendedName>
</protein>